<evidence type="ECO:0000259" key="7">
    <source>
        <dbReference type="PROSITE" id="PS51900"/>
    </source>
</evidence>
<organism evidence="8 9">
    <name type="scientific">Gelidibacter gilvus</name>
    <dbReference type="NCBI Taxonomy" id="59602"/>
    <lineage>
        <taxon>Bacteria</taxon>
        <taxon>Pseudomonadati</taxon>
        <taxon>Bacteroidota</taxon>
        <taxon>Flavobacteriia</taxon>
        <taxon>Flavobacteriales</taxon>
        <taxon>Flavobacteriaceae</taxon>
        <taxon>Gelidibacter</taxon>
    </lineage>
</organism>
<sequence length="382" mass="44404">MEWKDKTHIIIYLPQANAGRIKLRIPYEMAAERETFKALNGTFYHFNQKLWSIVNTPVNLKHLETLFGDKLVKQNTEAPTVIPKANITEGIQSELDRNHQKMILKGFSQATIRNYQSNLIQFFQYFESVAYRDITKEQIEGFLYYLLRKYKITEQKQNQLINAIKCYYEHTLGLPREYYNITRPTKSKDLPDVLSKDEVLAIINYPTNIKHKAILHTLYGAGLRVGEVVRLRVADVRSHDGYLFIKDSKGKKDRHTTLSPFLLKILREYYLEHKPSYWLFEGQDGGQYTSQSIQRIYRKAVKGTNSNPWSTPHTLRHSYATHLMEQGVNIRYIQSSLGHSSTKTTEVYTRVVGINNKTLKSPLDSLYESATFGKDQPKQTPT</sequence>
<proteinExistence type="inferred from homology"/>
<evidence type="ECO:0000256" key="2">
    <source>
        <dbReference type="ARBA" id="ARBA00022908"/>
    </source>
</evidence>
<dbReference type="PROSITE" id="PS51900">
    <property type="entry name" value="CB"/>
    <property type="match status" value="1"/>
</dbReference>
<dbReference type="PROSITE" id="PS51898">
    <property type="entry name" value="TYR_RECOMBINASE"/>
    <property type="match status" value="1"/>
</dbReference>
<evidence type="ECO:0000256" key="5">
    <source>
        <dbReference type="PROSITE-ProRule" id="PRU01248"/>
    </source>
</evidence>
<name>A0A4Q0XG16_9FLAO</name>
<dbReference type="InterPro" id="IPR010998">
    <property type="entry name" value="Integrase_recombinase_N"/>
</dbReference>
<keyword evidence="2" id="KW-0229">DNA integration</keyword>
<accession>A0A4Q0XG16</accession>
<dbReference type="EMBL" id="SDDZ01000012">
    <property type="protein sequence ID" value="RXJ45656.1"/>
    <property type="molecule type" value="Genomic_DNA"/>
</dbReference>
<evidence type="ECO:0000313" key="8">
    <source>
        <dbReference type="EMBL" id="RXJ45656.1"/>
    </source>
</evidence>
<evidence type="ECO:0000256" key="4">
    <source>
        <dbReference type="ARBA" id="ARBA00023172"/>
    </source>
</evidence>
<dbReference type="OrthoDB" id="9801717at2"/>
<evidence type="ECO:0000256" key="3">
    <source>
        <dbReference type="ARBA" id="ARBA00023125"/>
    </source>
</evidence>
<dbReference type="PANTHER" id="PTHR30349">
    <property type="entry name" value="PHAGE INTEGRASE-RELATED"/>
    <property type="match status" value="1"/>
</dbReference>
<dbReference type="GO" id="GO:0015074">
    <property type="term" value="P:DNA integration"/>
    <property type="evidence" value="ECO:0007669"/>
    <property type="project" value="UniProtKB-KW"/>
</dbReference>
<feature type="domain" description="Tyr recombinase" evidence="6">
    <location>
        <begin position="189"/>
        <end position="364"/>
    </location>
</feature>
<feature type="domain" description="Core-binding (CB)" evidence="7">
    <location>
        <begin position="85"/>
        <end position="172"/>
    </location>
</feature>
<keyword evidence="9" id="KW-1185">Reference proteome</keyword>
<dbReference type="Gene3D" id="1.10.150.130">
    <property type="match status" value="1"/>
</dbReference>
<dbReference type="GO" id="GO:0003677">
    <property type="term" value="F:DNA binding"/>
    <property type="evidence" value="ECO:0007669"/>
    <property type="project" value="UniProtKB-UniRule"/>
</dbReference>
<evidence type="ECO:0000256" key="1">
    <source>
        <dbReference type="ARBA" id="ARBA00008857"/>
    </source>
</evidence>
<dbReference type="GO" id="GO:0006310">
    <property type="term" value="P:DNA recombination"/>
    <property type="evidence" value="ECO:0007669"/>
    <property type="project" value="UniProtKB-KW"/>
</dbReference>
<dbReference type="InterPro" id="IPR050090">
    <property type="entry name" value="Tyrosine_recombinase_XerCD"/>
</dbReference>
<dbReference type="Pfam" id="PF13495">
    <property type="entry name" value="Phage_int_SAM_4"/>
    <property type="match status" value="1"/>
</dbReference>
<dbReference type="InterPro" id="IPR013762">
    <property type="entry name" value="Integrase-like_cat_sf"/>
</dbReference>
<keyword evidence="3 5" id="KW-0238">DNA-binding</keyword>
<dbReference type="Proteomes" id="UP000289792">
    <property type="component" value="Unassembled WGS sequence"/>
</dbReference>
<dbReference type="InterPro" id="IPR004107">
    <property type="entry name" value="Integrase_SAM-like_N"/>
</dbReference>
<protein>
    <submittedName>
        <fullName evidence="8">Recombinase XerD</fullName>
    </submittedName>
</protein>
<gene>
    <name evidence="8" type="ORF">ESZ48_15720</name>
</gene>
<dbReference type="AlphaFoldDB" id="A0A4Q0XG16"/>
<dbReference type="InterPro" id="IPR002104">
    <property type="entry name" value="Integrase_catalytic"/>
</dbReference>
<dbReference type="PANTHER" id="PTHR30349:SF64">
    <property type="entry name" value="PROPHAGE INTEGRASE INTD-RELATED"/>
    <property type="match status" value="1"/>
</dbReference>
<dbReference type="Pfam" id="PF00589">
    <property type="entry name" value="Phage_integrase"/>
    <property type="match status" value="1"/>
</dbReference>
<reference evidence="8 9" key="1">
    <citation type="submission" date="2019-01" db="EMBL/GenBank/DDBJ databases">
        <title>Genome sequence of the Antarctic species Gelidibacter gilvus ACAM 158(T).</title>
        <authorList>
            <person name="Bowman J.P."/>
        </authorList>
    </citation>
    <scope>NUCLEOTIDE SEQUENCE [LARGE SCALE GENOMIC DNA]</scope>
    <source>
        <strain evidence="8 9">IC158</strain>
    </source>
</reference>
<comment type="similarity">
    <text evidence="1">Belongs to the 'phage' integrase family.</text>
</comment>
<dbReference type="InterPro" id="IPR011010">
    <property type="entry name" value="DNA_brk_join_enz"/>
</dbReference>
<dbReference type="Gene3D" id="1.10.443.10">
    <property type="entry name" value="Intergrase catalytic core"/>
    <property type="match status" value="1"/>
</dbReference>
<evidence type="ECO:0000259" key="6">
    <source>
        <dbReference type="PROSITE" id="PS51898"/>
    </source>
</evidence>
<keyword evidence="4" id="KW-0233">DNA recombination</keyword>
<comment type="caution">
    <text evidence="8">The sequence shown here is derived from an EMBL/GenBank/DDBJ whole genome shotgun (WGS) entry which is preliminary data.</text>
</comment>
<dbReference type="InterPro" id="IPR044068">
    <property type="entry name" value="CB"/>
</dbReference>
<evidence type="ECO:0000313" key="9">
    <source>
        <dbReference type="Proteomes" id="UP000289792"/>
    </source>
</evidence>
<dbReference type="SUPFAM" id="SSF56349">
    <property type="entry name" value="DNA breaking-rejoining enzymes"/>
    <property type="match status" value="1"/>
</dbReference>